<evidence type="ECO:0000256" key="10">
    <source>
        <dbReference type="SAM" id="MobiDB-lite"/>
    </source>
</evidence>
<feature type="active site" description="Acyl-ester intermediate" evidence="7">
    <location>
        <position position="71"/>
    </location>
</feature>
<gene>
    <name evidence="12" type="ORF">SmB9_27440</name>
</gene>
<feature type="binding site" evidence="8">
    <location>
        <position position="233"/>
    </location>
    <ligand>
        <name>substrate</name>
    </ligand>
</feature>
<evidence type="ECO:0000313" key="12">
    <source>
        <dbReference type="EMBL" id="BBE35086.1"/>
    </source>
</evidence>
<dbReference type="Pfam" id="PF00768">
    <property type="entry name" value="Peptidase_S11"/>
    <property type="match status" value="1"/>
</dbReference>
<keyword evidence="3" id="KW-0378">Hydrolase</keyword>
<reference evidence="12 13" key="1">
    <citation type="submission" date="2018-06" db="EMBL/GenBank/DDBJ databases">
        <title>Complete Genome Sequence of the Microcystin-Degrading Bacterium Sphingosinicella microcystinivorans Strain B-9.</title>
        <authorList>
            <person name="Jin H."/>
            <person name="Nishizawa T."/>
            <person name="Guo Y."/>
            <person name="Nishizawa A."/>
            <person name="Park H."/>
            <person name="Kato H."/>
            <person name="Tsuji K."/>
            <person name="Harada K."/>
        </authorList>
    </citation>
    <scope>NUCLEOTIDE SEQUENCE [LARGE SCALE GENOMIC DNA]</scope>
    <source>
        <strain evidence="12 13">B9</strain>
    </source>
</reference>
<dbReference type="GO" id="GO:0071555">
    <property type="term" value="P:cell wall organization"/>
    <property type="evidence" value="ECO:0007669"/>
    <property type="project" value="UniProtKB-KW"/>
</dbReference>
<dbReference type="GO" id="GO:0009002">
    <property type="term" value="F:serine-type D-Ala-D-Ala carboxypeptidase activity"/>
    <property type="evidence" value="ECO:0007669"/>
    <property type="project" value="InterPro"/>
</dbReference>
<dbReference type="SUPFAM" id="SSF56601">
    <property type="entry name" value="beta-lactamase/transpeptidase-like"/>
    <property type="match status" value="1"/>
</dbReference>
<feature type="region of interest" description="Disordered" evidence="10">
    <location>
        <begin position="318"/>
        <end position="349"/>
    </location>
</feature>
<evidence type="ECO:0000256" key="8">
    <source>
        <dbReference type="PIRSR" id="PIRSR618044-2"/>
    </source>
</evidence>
<dbReference type="PANTHER" id="PTHR21581">
    <property type="entry name" value="D-ALANYL-D-ALANINE CARBOXYPEPTIDASE"/>
    <property type="match status" value="1"/>
</dbReference>
<accession>A0AAD1D970</accession>
<dbReference type="AlphaFoldDB" id="A0AAD1D970"/>
<dbReference type="GO" id="GO:0006508">
    <property type="term" value="P:proteolysis"/>
    <property type="evidence" value="ECO:0007669"/>
    <property type="project" value="InterPro"/>
</dbReference>
<dbReference type="Gene3D" id="3.40.710.10">
    <property type="entry name" value="DD-peptidase/beta-lactamase superfamily"/>
    <property type="match status" value="1"/>
</dbReference>
<organism evidence="12 13">
    <name type="scientific">Sphingosinicella microcystinivorans</name>
    <dbReference type="NCBI Taxonomy" id="335406"/>
    <lineage>
        <taxon>Bacteria</taxon>
        <taxon>Pseudomonadati</taxon>
        <taxon>Pseudomonadota</taxon>
        <taxon>Alphaproteobacteria</taxon>
        <taxon>Sphingomonadales</taxon>
        <taxon>Sphingosinicellaceae</taxon>
        <taxon>Sphingosinicella</taxon>
    </lineage>
</organism>
<evidence type="ECO:0000256" key="4">
    <source>
        <dbReference type="ARBA" id="ARBA00022960"/>
    </source>
</evidence>
<dbReference type="PANTHER" id="PTHR21581:SF6">
    <property type="entry name" value="TRAFFICKING PROTEIN PARTICLE COMPLEX SUBUNIT 12"/>
    <property type="match status" value="1"/>
</dbReference>
<dbReference type="InterPro" id="IPR012338">
    <property type="entry name" value="Beta-lactam/transpept-like"/>
</dbReference>
<keyword evidence="5" id="KW-0573">Peptidoglycan synthesis</keyword>
<evidence type="ECO:0000256" key="5">
    <source>
        <dbReference type="ARBA" id="ARBA00022984"/>
    </source>
</evidence>
<feature type="active site" description="Proton acceptor" evidence="7">
    <location>
        <position position="74"/>
    </location>
</feature>
<dbReference type="Proteomes" id="UP000275727">
    <property type="component" value="Chromosome"/>
</dbReference>
<dbReference type="PRINTS" id="PR00725">
    <property type="entry name" value="DADACBPTASE1"/>
</dbReference>
<dbReference type="EMBL" id="AP018711">
    <property type="protein sequence ID" value="BBE35086.1"/>
    <property type="molecule type" value="Genomic_DNA"/>
</dbReference>
<protein>
    <recommendedName>
        <fullName evidence="11">Peptidase S11 D-alanyl-D-alanine carboxypeptidase A N-terminal domain-containing protein</fullName>
    </recommendedName>
</protein>
<dbReference type="GO" id="GO:0009252">
    <property type="term" value="P:peptidoglycan biosynthetic process"/>
    <property type="evidence" value="ECO:0007669"/>
    <property type="project" value="UniProtKB-KW"/>
</dbReference>
<dbReference type="KEGG" id="smic:SmB9_27440"/>
<evidence type="ECO:0000256" key="3">
    <source>
        <dbReference type="ARBA" id="ARBA00022801"/>
    </source>
</evidence>
<dbReference type="InterPro" id="IPR001967">
    <property type="entry name" value="Peptidase_S11_N"/>
</dbReference>
<dbReference type="InterPro" id="IPR018044">
    <property type="entry name" value="Peptidase_S11"/>
</dbReference>
<keyword evidence="6" id="KW-0961">Cell wall biogenesis/degradation</keyword>
<proteinExistence type="inferred from homology"/>
<dbReference type="GO" id="GO:0008360">
    <property type="term" value="P:regulation of cell shape"/>
    <property type="evidence" value="ECO:0007669"/>
    <property type="project" value="UniProtKB-KW"/>
</dbReference>
<evidence type="ECO:0000256" key="9">
    <source>
        <dbReference type="RuleBase" id="RU004016"/>
    </source>
</evidence>
<name>A0AAD1D970_SPHMI</name>
<feature type="domain" description="Peptidase S11 D-alanyl-D-alanine carboxypeptidase A N-terminal" evidence="11">
    <location>
        <begin position="42"/>
        <end position="264"/>
    </location>
</feature>
<keyword evidence="2" id="KW-0732">Signal</keyword>
<evidence type="ECO:0000256" key="7">
    <source>
        <dbReference type="PIRSR" id="PIRSR618044-1"/>
    </source>
</evidence>
<evidence type="ECO:0000313" key="13">
    <source>
        <dbReference type="Proteomes" id="UP000275727"/>
    </source>
</evidence>
<evidence type="ECO:0000256" key="1">
    <source>
        <dbReference type="ARBA" id="ARBA00007164"/>
    </source>
</evidence>
<evidence type="ECO:0000259" key="11">
    <source>
        <dbReference type="Pfam" id="PF00768"/>
    </source>
</evidence>
<evidence type="ECO:0000256" key="2">
    <source>
        <dbReference type="ARBA" id="ARBA00022729"/>
    </source>
</evidence>
<comment type="similarity">
    <text evidence="1 9">Belongs to the peptidase S11 family.</text>
</comment>
<sequence>MQVAGGRLAIMRLHLIVAFVVSILVGAPIAPQPATAASLVSVPKYAAILVDADSGEVLYSRNPDEARHPASITKVMTLYLTFDALERKQLQMSDKVYFSPNAAAQPPSKLGVPRGGWITVEQAIRALTTKSANDVAVALAERLDGSEVVFARAMTEKAKALGMNSSAFFNASGLPNAAHHTTARDLATLSKALIRDFPQYYPYFSEQQFNFQGTVMPNHNKLLGKFVGLDGIKTGYTNASGFTLAASAVRDGRRLIAVVLGAPTSSARNANIEALLASGFDVLKKRRQGEHLTVAMSMNEVPQMLDFQQAVTEQGSSDDVSVWRSAIRSDQTPIPPASAHSGKKSGTDK</sequence>
<feature type="active site" evidence="7">
    <location>
        <position position="131"/>
    </location>
</feature>
<evidence type="ECO:0000256" key="6">
    <source>
        <dbReference type="ARBA" id="ARBA00023316"/>
    </source>
</evidence>
<keyword evidence="4" id="KW-0133">Cell shape</keyword>